<evidence type="ECO:0000313" key="3">
    <source>
        <dbReference type="EMBL" id="MBR7782493.1"/>
    </source>
</evidence>
<dbReference type="Proteomes" id="UP000680067">
    <property type="component" value="Unassembled WGS sequence"/>
</dbReference>
<sequence length="344" mass="37881">MDDFSAEMPVSHSGKTPASPKLDMRVKQIAIFVAVAAIGGMLAYLYPTDGQERHPVKLISTGSTPPLPEAHPATQPVSSPAQPAEDGMAQMFAKTRNMRAFVEYAKQHPEKGGYAYAMKGLQKCYNAKQLTDALPNLPFDQIFPSEAYAARQKAFTYLQNLCQGLSKSDFDRGVGRSLREEGLKKNDPVVKIMTIASGISSRNDPEGALRAKNQILQAIFTSYDPILIGDYGIRGNAIENDMKSILFLNGKSYLFASEDGQIMFRAWRLAACELGGDCSATNEYVVMACIMAAHCHQNLADLIKDELEDLGDKDGQWFQRAVMYARQIVDAIRRGDLQAFRPPA</sequence>
<reference evidence="3" key="1">
    <citation type="submission" date="2021-04" db="EMBL/GenBank/DDBJ databases">
        <title>novel species isolated from subtropical streams in China.</title>
        <authorList>
            <person name="Lu H."/>
        </authorList>
    </citation>
    <scope>NUCLEOTIDE SEQUENCE</scope>
    <source>
        <strain evidence="3">LFS511W</strain>
    </source>
</reference>
<organism evidence="3 4">
    <name type="scientific">Undibacterium luofuense</name>
    <dbReference type="NCBI Taxonomy" id="2828733"/>
    <lineage>
        <taxon>Bacteria</taxon>
        <taxon>Pseudomonadati</taxon>
        <taxon>Pseudomonadota</taxon>
        <taxon>Betaproteobacteria</taxon>
        <taxon>Burkholderiales</taxon>
        <taxon>Oxalobacteraceae</taxon>
        <taxon>Undibacterium</taxon>
    </lineage>
</organism>
<feature type="region of interest" description="Disordered" evidence="1">
    <location>
        <begin position="58"/>
        <end position="83"/>
    </location>
</feature>
<dbReference type="RefSeq" id="WP_212687803.1">
    <property type="nucleotide sequence ID" value="NZ_JAGSPN010000006.1"/>
</dbReference>
<evidence type="ECO:0000313" key="4">
    <source>
        <dbReference type="Proteomes" id="UP000680067"/>
    </source>
</evidence>
<feature type="transmembrane region" description="Helical" evidence="2">
    <location>
        <begin position="29"/>
        <end position="47"/>
    </location>
</feature>
<keyword evidence="4" id="KW-1185">Reference proteome</keyword>
<keyword evidence="2" id="KW-0472">Membrane</keyword>
<gene>
    <name evidence="3" type="ORF">KDM89_10080</name>
</gene>
<dbReference type="AlphaFoldDB" id="A0A941DKJ8"/>
<accession>A0A941DKJ8</accession>
<evidence type="ECO:0000256" key="1">
    <source>
        <dbReference type="SAM" id="MobiDB-lite"/>
    </source>
</evidence>
<keyword evidence="2" id="KW-1133">Transmembrane helix</keyword>
<comment type="caution">
    <text evidence="3">The sequence shown here is derived from an EMBL/GenBank/DDBJ whole genome shotgun (WGS) entry which is preliminary data.</text>
</comment>
<proteinExistence type="predicted"/>
<protein>
    <submittedName>
        <fullName evidence="3">Uncharacterized protein</fullName>
    </submittedName>
</protein>
<dbReference type="EMBL" id="JAGSPN010000006">
    <property type="protein sequence ID" value="MBR7782493.1"/>
    <property type="molecule type" value="Genomic_DNA"/>
</dbReference>
<name>A0A941DKJ8_9BURK</name>
<evidence type="ECO:0000256" key="2">
    <source>
        <dbReference type="SAM" id="Phobius"/>
    </source>
</evidence>
<keyword evidence="2" id="KW-0812">Transmembrane</keyword>